<dbReference type="GO" id="GO:0015562">
    <property type="term" value="F:efflux transmembrane transporter activity"/>
    <property type="evidence" value="ECO:0007669"/>
    <property type="project" value="InterPro"/>
</dbReference>
<dbReference type="NCBIfam" id="TIGR01845">
    <property type="entry name" value="outer_NodT"/>
    <property type="match status" value="1"/>
</dbReference>
<sequence>MRSISLVLVPFLLSGCVSLAPDYVRPNAPIPATLSQEVGQNQSATNLPWRDFIHDARLQNVVALSLEQSRDLRKAVANIEAARATYRIAKSSELPTIEASASGSKSRAVNSATNQTSITQSSSATVGINSYELDFFGKIKSQTEIQWESFQSVEEAARAVQISLIAEVSTAWLSLASDQSLLALAQKTEESAKRSLAIVEARLQRGIDSRVALYEAQSVLHQARADSANYTSQVAQDRAALELLVGASLDDTLLPQTLESGAEVWLSDVSSGLSSDILLNRPDVLEAEHNLKSANANIGVARAAYFPSITLTGAAGVGSNALRGLFDGGTSTIWSFAPNVSLPLFDAGERDATLDYAKANRDVYVASYELAIQTAFKEARSALARRATMNDQLQAQNALVDVSTKSYEIYDARYQNGVDTFLNALIAQRSMYAGEQNLISVRLEALLNRVTLYQVLGGGLAQKSE</sequence>
<dbReference type="PROSITE" id="PS51257">
    <property type="entry name" value="PROKAR_LIPOPROTEIN"/>
    <property type="match status" value="1"/>
</dbReference>
<organism evidence="3 4">
    <name type="scientific">Sulfurospirillum halorespirans DSM 13726</name>
    <dbReference type="NCBI Taxonomy" id="1193502"/>
    <lineage>
        <taxon>Bacteria</taxon>
        <taxon>Pseudomonadati</taxon>
        <taxon>Campylobacterota</taxon>
        <taxon>Epsilonproteobacteria</taxon>
        <taxon>Campylobacterales</taxon>
        <taxon>Sulfurospirillaceae</taxon>
        <taxon>Sulfurospirillum</taxon>
    </lineage>
</organism>
<proteinExistence type="inferred from homology"/>
<evidence type="ECO:0000313" key="4">
    <source>
        <dbReference type="Proteomes" id="UP000094609"/>
    </source>
</evidence>
<name>A0A1D7TM85_9BACT</name>
<dbReference type="Proteomes" id="UP000094609">
    <property type="component" value="Chromosome"/>
</dbReference>
<keyword evidence="2" id="KW-0564">Palmitate</keyword>
<feature type="chain" id="PRO_5009026670" evidence="2">
    <location>
        <begin position="21"/>
        <end position="465"/>
    </location>
</feature>
<evidence type="ECO:0000256" key="2">
    <source>
        <dbReference type="RuleBase" id="RU362097"/>
    </source>
</evidence>
<comment type="subcellular location">
    <subcellularLocation>
        <location evidence="2">Cell membrane</location>
        <topology evidence="2">Lipid-anchor</topology>
    </subcellularLocation>
</comment>
<dbReference type="InterPro" id="IPR010131">
    <property type="entry name" value="MdtP/NodT-like"/>
</dbReference>
<protein>
    <submittedName>
        <fullName evidence="3">Multidrug efflux pump, outer membrane lipoprotein EefC</fullName>
    </submittedName>
</protein>
<dbReference type="STRING" id="1193502.SHALO_2337"/>
<evidence type="ECO:0000313" key="3">
    <source>
        <dbReference type="EMBL" id="AOO66097.1"/>
    </source>
</evidence>
<dbReference type="PANTHER" id="PTHR30203">
    <property type="entry name" value="OUTER MEMBRANE CATION EFFLUX PROTEIN"/>
    <property type="match status" value="1"/>
</dbReference>
<dbReference type="Gene3D" id="2.20.200.10">
    <property type="entry name" value="Outer membrane efflux proteins (OEP)"/>
    <property type="match status" value="1"/>
</dbReference>
<keyword evidence="2" id="KW-1134">Transmembrane beta strand</keyword>
<dbReference type="AlphaFoldDB" id="A0A1D7TM85"/>
<keyword evidence="2" id="KW-0812">Transmembrane</keyword>
<reference evidence="4" key="1">
    <citation type="submission" date="2016-08" db="EMBL/GenBank/DDBJ databases">
        <title>Complete genome sequence of the organohalide-respiring Epsilonproteobacterium Sulfurospirillum halorespirans.</title>
        <authorList>
            <person name="Goris T."/>
            <person name="Zimmermann J."/>
            <person name="Schenz B."/>
            <person name="Lemos M."/>
            <person name="Hackermueller J."/>
            <person name="Diekert G."/>
        </authorList>
    </citation>
    <scope>NUCLEOTIDE SEQUENCE [LARGE SCALE GENOMIC DNA]</scope>
    <source>
        <strain>DSM 13726</strain>
        <strain evidence="4">PCE-M2</strain>
    </source>
</reference>
<keyword evidence="2 3" id="KW-0449">Lipoprotein</keyword>
<keyword evidence="4" id="KW-1185">Reference proteome</keyword>
<dbReference type="GO" id="GO:0005886">
    <property type="term" value="C:plasma membrane"/>
    <property type="evidence" value="ECO:0007669"/>
    <property type="project" value="UniProtKB-SubCell"/>
</dbReference>
<dbReference type="EMBL" id="CP017111">
    <property type="protein sequence ID" value="AOO66097.1"/>
    <property type="molecule type" value="Genomic_DNA"/>
</dbReference>
<dbReference type="PATRIC" id="fig|1193502.14.peg.2367"/>
<dbReference type="RefSeq" id="WP_069478695.1">
    <property type="nucleotide sequence ID" value="NZ_CP017111.1"/>
</dbReference>
<dbReference type="Pfam" id="PF02321">
    <property type="entry name" value="OEP"/>
    <property type="match status" value="2"/>
</dbReference>
<dbReference type="PANTHER" id="PTHR30203:SF32">
    <property type="entry name" value="CATION EFFLUX SYSTEM PROTEIN CUSC"/>
    <property type="match status" value="1"/>
</dbReference>
<keyword evidence="2" id="KW-0472">Membrane</keyword>
<evidence type="ECO:0000256" key="1">
    <source>
        <dbReference type="ARBA" id="ARBA00007613"/>
    </source>
</evidence>
<feature type="signal peptide" evidence="2">
    <location>
        <begin position="1"/>
        <end position="20"/>
    </location>
</feature>
<dbReference type="SUPFAM" id="SSF56954">
    <property type="entry name" value="Outer membrane efflux proteins (OEP)"/>
    <property type="match status" value="1"/>
</dbReference>
<accession>A0A1D7TM85</accession>
<gene>
    <name evidence="3" type="ORF">SHALO_2337</name>
</gene>
<dbReference type="Gene3D" id="1.20.1600.10">
    <property type="entry name" value="Outer membrane efflux proteins (OEP)"/>
    <property type="match status" value="1"/>
</dbReference>
<comment type="similarity">
    <text evidence="1 2">Belongs to the outer membrane factor (OMF) (TC 1.B.17) family.</text>
</comment>
<dbReference type="InterPro" id="IPR003423">
    <property type="entry name" value="OMP_efflux"/>
</dbReference>
<dbReference type="KEGG" id="shal:SHALO_2337"/>
<keyword evidence="2" id="KW-0732">Signal</keyword>